<keyword evidence="1 8" id="KW-0479">Metal-binding</keyword>
<feature type="compositionally biased region" description="Basic residues" evidence="9">
    <location>
        <begin position="255"/>
        <end position="268"/>
    </location>
</feature>
<dbReference type="InterPro" id="IPR045137">
    <property type="entry name" value="RBM26/27"/>
</dbReference>
<feature type="domain" description="C3H1-type" evidence="11">
    <location>
        <begin position="340"/>
        <end position="367"/>
    </location>
</feature>
<feature type="region of interest" description="Disordered" evidence="9">
    <location>
        <begin position="530"/>
        <end position="560"/>
    </location>
</feature>
<keyword evidence="2 8" id="KW-0863">Zinc-finger</keyword>
<feature type="compositionally biased region" description="Basic and acidic residues" evidence="9">
    <location>
        <begin position="132"/>
        <end position="160"/>
    </location>
</feature>
<dbReference type="InterPro" id="IPR012677">
    <property type="entry name" value="Nucleotide-bd_a/b_plait_sf"/>
</dbReference>
<feature type="compositionally biased region" description="Low complexity" evidence="9">
    <location>
        <begin position="116"/>
        <end position="127"/>
    </location>
</feature>
<evidence type="ECO:0000256" key="3">
    <source>
        <dbReference type="ARBA" id="ARBA00022833"/>
    </source>
</evidence>
<reference evidence="13" key="1">
    <citation type="submission" date="2011-05" db="EMBL/GenBank/DDBJ databases">
        <authorList>
            <person name="Richards S.R."/>
            <person name="Qu J."/>
            <person name="Jiang H."/>
            <person name="Jhangiani S.N."/>
            <person name="Agravi P."/>
            <person name="Goodspeed R."/>
            <person name="Gross S."/>
            <person name="Mandapat C."/>
            <person name="Jackson L."/>
            <person name="Mathew T."/>
            <person name="Pu L."/>
            <person name="Thornton R."/>
            <person name="Saada N."/>
            <person name="Wilczek-Boney K.B."/>
            <person name="Lee S."/>
            <person name="Kovar C."/>
            <person name="Wu Y."/>
            <person name="Scherer S.E."/>
            <person name="Worley K.C."/>
            <person name="Muzny D.M."/>
            <person name="Gibbs R."/>
        </authorList>
    </citation>
    <scope>NUCLEOTIDE SEQUENCE</scope>
    <source>
        <strain evidence="13">Brora</strain>
    </source>
</reference>
<feature type="compositionally biased region" description="Polar residues" evidence="9">
    <location>
        <begin position="534"/>
        <end position="543"/>
    </location>
</feature>
<evidence type="ECO:0000256" key="1">
    <source>
        <dbReference type="ARBA" id="ARBA00022723"/>
    </source>
</evidence>
<evidence type="ECO:0000313" key="13">
    <source>
        <dbReference type="Proteomes" id="UP000014500"/>
    </source>
</evidence>
<evidence type="ECO:0000256" key="4">
    <source>
        <dbReference type="ARBA" id="ARBA00022884"/>
    </source>
</evidence>
<keyword evidence="4 7" id="KW-0694">RNA-binding</keyword>
<evidence type="ECO:0000259" key="10">
    <source>
        <dbReference type="PROSITE" id="PS50102"/>
    </source>
</evidence>
<dbReference type="PhylomeDB" id="T1JCE4"/>
<dbReference type="eggNOG" id="KOG2135">
    <property type="taxonomic scope" value="Eukaryota"/>
</dbReference>
<name>T1JCE4_STRMM</name>
<keyword evidence="13" id="KW-1185">Reference proteome</keyword>
<dbReference type="OMA" id="ITYDSHA"/>
<evidence type="ECO:0000313" key="12">
    <source>
        <dbReference type="EnsemblMetazoa" id="SMAR011454-PA"/>
    </source>
</evidence>
<feature type="domain" description="RRM" evidence="10">
    <location>
        <begin position="915"/>
        <end position="987"/>
    </location>
</feature>
<evidence type="ECO:0000256" key="2">
    <source>
        <dbReference type="ARBA" id="ARBA00022771"/>
    </source>
</evidence>
<feature type="region of interest" description="Disordered" evidence="9">
    <location>
        <begin position="116"/>
        <end position="296"/>
    </location>
</feature>
<sequence length="1036" mass="117801">MLIENPEALKAWLTTILEPKCEADPNALAKYVIALVKKDKPLPELKETCIDQLDVFLQQETKPFVELLFKTLDSKSYLKKNETQNTNPPAAAPTQISTLPSEINVINTVASINSPSTSVAVGTVSSTNQPRDTVKDPRDSRRVPRTEGNKQLHDTDEREKRVARKPSPAVRSRSRSRSRSSRSRSRNRSRSRSRDRDDRRPRRYGEEVKRDRRPPISRRYDRYNDYRHDRVRERDRSRDRERELERNRERDRTRSRSRTPRSRTRSRSRSRDRQRIDARDSNHKVQSPVKTEHGDKDYRYTSAIQPNAAPPNSAASLPPVPGTVGAESQALFTNYNRGVKSSRRCRDFDEMGYCMRGDLCPYDHGTDPVVVEDLPGMIGFPPPNNQGLRPAVPPAPIPPIMGHPPLPRPPLPPPPHPPGIKVTPDNQGRIRPDGTPYFNEPYLPEPYNPEAPSLDRPPRIRSGYWNPRPNLPRGIGLRPPPIFQQQMARELISVPTVDNATQPNDHMSKERMVMVSQKRMHDGSIKEGFENMNPDHQSNNNTHIDVGGKRRPFDFNRLGPRKNNLENATLELRKIPRGLNSITQLNNHFAKFGRIVNLQVCYEGNPEAALITFSSHAEANAAYRSTEAVLNNRFIKVFWHNRDNSENSKYEIPNPTAPVPPFGNKKLSVKDRLGVPTSGPGDNNNESSPAMQSPAPTNEDSEKTSVLLSPTGNLSKTVFNPAALRKSNVNPSPKTVHFLSQQEIVKKKQEEQRKEYFKINADIQKRKQELLKKYIQDQKVLIERLEKKNLLPAEKDKLKLTVKSIQECIDNFKKDLMPTQTTALNHPKTKVEAQKQILDIEMDLYNKQHQGADTTELKKRVAELKHEAKALGLLDPGRGGRGGRGRGRGIRGSMRGLFRGRGPRSASVSIDRRPRKLLITGLDENERDEAMLHLAQFGEIEGIDHDEGNRFTVLTFQTRKEAELFLQAMLLGPKFRDKSLSVSWYKDNSSNETEGVDVESDVLEGVDELGDDMENVELLLADDEEEEDSEARSWKR</sequence>
<feature type="compositionally biased region" description="Basic residues" evidence="9">
    <location>
        <begin position="172"/>
        <end position="191"/>
    </location>
</feature>
<dbReference type="PANTHER" id="PTHR14398:SF0">
    <property type="entry name" value="ZINC FINGER PROTEIN SWM"/>
    <property type="match status" value="1"/>
</dbReference>
<proteinExistence type="predicted"/>
<comment type="function">
    <text evidence="6">May be involved in the turnover of nuclear polyadenylated (pA+) RNA.</text>
</comment>
<dbReference type="SMART" id="SM00356">
    <property type="entry name" value="ZnF_C3H1"/>
    <property type="match status" value="1"/>
</dbReference>
<dbReference type="PROSITE" id="PS50102">
    <property type="entry name" value="RRM"/>
    <property type="match status" value="1"/>
</dbReference>
<dbReference type="FunFam" id="3.30.70.330:FF:000330">
    <property type="entry name" value="RNA-binding motif protein 26"/>
    <property type="match status" value="1"/>
</dbReference>
<feature type="compositionally biased region" description="Basic and acidic residues" evidence="9">
    <location>
        <begin position="269"/>
        <end position="283"/>
    </location>
</feature>
<dbReference type="CDD" id="cd12257">
    <property type="entry name" value="RRM1_RBM26_like"/>
    <property type="match status" value="1"/>
</dbReference>
<feature type="compositionally biased region" description="Polar residues" evidence="9">
    <location>
        <begin position="680"/>
        <end position="713"/>
    </location>
</feature>
<dbReference type="STRING" id="126957.T1JCE4"/>
<dbReference type="EMBL" id="JH432064">
    <property type="status" value="NOT_ANNOTATED_CDS"/>
    <property type="molecule type" value="Genomic_DNA"/>
</dbReference>
<evidence type="ECO:0008006" key="14">
    <source>
        <dbReference type="Google" id="ProtNLM"/>
    </source>
</evidence>
<evidence type="ECO:0000256" key="6">
    <source>
        <dbReference type="ARBA" id="ARBA00043866"/>
    </source>
</evidence>
<dbReference type="InterPro" id="IPR000504">
    <property type="entry name" value="RRM_dom"/>
</dbReference>
<dbReference type="InterPro" id="IPR002483">
    <property type="entry name" value="PWI_dom"/>
</dbReference>
<reference evidence="12" key="2">
    <citation type="submission" date="2015-02" db="UniProtKB">
        <authorList>
            <consortium name="EnsemblMetazoa"/>
        </authorList>
    </citation>
    <scope>IDENTIFICATION</scope>
</reference>
<dbReference type="PANTHER" id="PTHR14398">
    <property type="entry name" value="RNA RECOGNITION RRM/RNP DOMAIN"/>
    <property type="match status" value="1"/>
</dbReference>
<dbReference type="GO" id="GO:0005634">
    <property type="term" value="C:nucleus"/>
    <property type="evidence" value="ECO:0007669"/>
    <property type="project" value="TreeGrafter"/>
</dbReference>
<evidence type="ECO:0000256" key="5">
    <source>
        <dbReference type="ARBA" id="ARBA00023054"/>
    </source>
</evidence>
<dbReference type="HOGENOM" id="CLU_006190_0_0_1"/>
<keyword evidence="3 8" id="KW-0862">Zinc</keyword>
<dbReference type="AlphaFoldDB" id="T1JCE4"/>
<evidence type="ECO:0000256" key="9">
    <source>
        <dbReference type="SAM" id="MobiDB-lite"/>
    </source>
</evidence>
<dbReference type="InterPro" id="IPR000571">
    <property type="entry name" value="Znf_CCCH"/>
</dbReference>
<feature type="zinc finger region" description="C3H1-type" evidence="8">
    <location>
        <begin position="340"/>
        <end position="367"/>
    </location>
</feature>
<feature type="region of interest" description="Disordered" evidence="9">
    <location>
        <begin position="873"/>
        <end position="909"/>
    </location>
</feature>
<dbReference type="SUPFAM" id="SSF54928">
    <property type="entry name" value="RNA-binding domain, RBD"/>
    <property type="match status" value="2"/>
</dbReference>
<dbReference type="GO" id="GO:0003723">
    <property type="term" value="F:RNA binding"/>
    <property type="evidence" value="ECO:0007669"/>
    <property type="project" value="UniProtKB-UniRule"/>
</dbReference>
<evidence type="ECO:0000256" key="8">
    <source>
        <dbReference type="PROSITE-ProRule" id="PRU00723"/>
    </source>
</evidence>
<evidence type="ECO:0000259" key="11">
    <source>
        <dbReference type="PROSITE" id="PS50103"/>
    </source>
</evidence>
<protein>
    <recommendedName>
        <fullName evidence="14">RNA-binding protein 26</fullName>
    </recommendedName>
</protein>
<dbReference type="EnsemblMetazoa" id="SMAR011454-RA">
    <property type="protein sequence ID" value="SMAR011454-PA"/>
    <property type="gene ID" value="SMAR011454"/>
</dbReference>
<dbReference type="Pfam" id="PF00642">
    <property type="entry name" value="zf-CCCH"/>
    <property type="match status" value="1"/>
</dbReference>
<keyword evidence="5" id="KW-0175">Coiled coil</keyword>
<evidence type="ECO:0000256" key="7">
    <source>
        <dbReference type="PROSITE-ProRule" id="PRU00176"/>
    </source>
</evidence>
<dbReference type="SMART" id="SM00360">
    <property type="entry name" value="RRM"/>
    <property type="match status" value="2"/>
</dbReference>
<accession>T1JCE4</accession>
<dbReference type="Pfam" id="PF01480">
    <property type="entry name" value="PWI"/>
    <property type="match status" value="1"/>
</dbReference>
<dbReference type="Gene3D" id="3.30.70.330">
    <property type="match status" value="1"/>
</dbReference>
<dbReference type="GO" id="GO:0008270">
    <property type="term" value="F:zinc ion binding"/>
    <property type="evidence" value="ECO:0007669"/>
    <property type="project" value="UniProtKB-KW"/>
</dbReference>
<dbReference type="Proteomes" id="UP000014500">
    <property type="component" value="Unassembled WGS sequence"/>
</dbReference>
<dbReference type="InterPro" id="IPR035979">
    <property type="entry name" value="RBD_domain_sf"/>
</dbReference>
<organism evidence="12 13">
    <name type="scientific">Strigamia maritima</name>
    <name type="common">European centipede</name>
    <name type="synonym">Geophilus maritimus</name>
    <dbReference type="NCBI Taxonomy" id="126957"/>
    <lineage>
        <taxon>Eukaryota</taxon>
        <taxon>Metazoa</taxon>
        <taxon>Ecdysozoa</taxon>
        <taxon>Arthropoda</taxon>
        <taxon>Myriapoda</taxon>
        <taxon>Chilopoda</taxon>
        <taxon>Pleurostigmophora</taxon>
        <taxon>Geophilomorpha</taxon>
        <taxon>Linotaeniidae</taxon>
        <taxon>Strigamia</taxon>
    </lineage>
</organism>
<dbReference type="PROSITE" id="PS50103">
    <property type="entry name" value="ZF_C3H1"/>
    <property type="match status" value="1"/>
</dbReference>
<feature type="compositionally biased region" description="Basic and acidic residues" evidence="9">
    <location>
        <begin position="192"/>
        <end position="254"/>
    </location>
</feature>
<feature type="region of interest" description="Disordered" evidence="9">
    <location>
        <begin position="645"/>
        <end position="713"/>
    </location>
</feature>